<dbReference type="EMBL" id="BALE01000041">
    <property type="protein sequence ID" value="GAN55250.1"/>
    <property type="molecule type" value="Genomic_DNA"/>
</dbReference>
<sequence length="142" mass="15003">MTDVESLRDDEPRLNAMGVPFPRTAWALVRNGVIAKIVHTYDHEHHPFGDIAQGEAEPEHGPVALTGEHVLRVDSSIAAVGDLVDAKGNTTPAEGRARPLIPGEAAYRGPTSAQIQPAEHEGGGAPEAADPERQDPDLPAGE</sequence>
<name>A0A0D6MPF1_9PROT</name>
<organism evidence="2 3">
    <name type="scientific">Tanticharoenia sakaeratensis NBRC 103193</name>
    <dbReference type="NCBI Taxonomy" id="1231623"/>
    <lineage>
        <taxon>Bacteria</taxon>
        <taxon>Pseudomonadati</taxon>
        <taxon>Pseudomonadota</taxon>
        <taxon>Alphaproteobacteria</taxon>
        <taxon>Acetobacterales</taxon>
        <taxon>Acetobacteraceae</taxon>
        <taxon>Tanticharoenia</taxon>
    </lineage>
</organism>
<dbReference type="RefSeq" id="WP_048850239.1">
    <property type="nucleotide sequence ID" value="NZ_BALE01000041.1"/>
</dbReference>
<dbReference type="STRING" id="1231623.Tasa_041_045"/>
<gene>
    <name evidence="2" type="ORF">Tasa_041_045</name>
</gene>
<accession>A0A0D6MPF1</accession>
<feature type="region of interest" description="Disordered" evidence="1">
    <location>
        <begin position="87"/>
        <end position="142"/>
    </location>
</feature>
<dbReference type="OrthoDB" id="7268327at2"/>
<keyword evidence="3" id="KW-1185">Reference proteome</keyword>
<evidence type="ECO:0000313" key="2">
    <source>
        <dbReference type="EMBL" id="GAN55250.1"/>
    </source>
</evidence>
<comment type="caution">
    <text evidence="2">The sequence shown here is derived from an EMBL/GenBank/DDBJ whole genome shotgun (WGS) entry which is preliminary data.</text>
</comment>
<protein>
    <submittedName>
        <fullName evidence="2">Uncharacterized protein</fullName>
    </submittedName>
</protein>
<dbReference type="AlphaFoldDB" id="A0A0D6MPF1"/>
<dbReference type="Proteomes" id="UP000032679">
    <property type="component" value="Unassembled WGS sequence"/>
</dbReference>
<evidence type="ECO:0000256" key="1">
    <source>
        <dbReference type="SAM" id="MobiDB-lite"/>
    </source>
</evidence>
<evidence type="ECO:0000313" key="3">
    <source>
        <dbReference type="Proteomes" id="UP000032679"/>
    </source>
</evidence>
<proteinExistence type="predicted"/>
<reference evidence="2 3" key="1">
    <citation type="submission" date="2012-10" db="EMBL/GenBank/DDBJ databases">
        <title>Genome sequencing of Tanticharoenia sakaeratensis NBRC 103193.</title>
        <authorList>
            <person name="Azuma Y."/>
            <person name="Hadano H."/>
            <person name="Hirakawa H."/>
            <person name="Matsushita K."/>
        </authorList>
    </citation>
    <scope>NUCLEOTIDE SEQUENCE [LARGE SCALE GENOMIC DNA]</scope>
    <source>
        <strain evidence="2 3">NBRC 103193</strain>
    </source>
</reference>